<dbReference type="Proteomes" id="UP000605986">
    <property type="component" value="Unassembled WGS sequence"/>
</dbReference>
<dbReference type="InterPro" id="IPR010730">
    <property type="entry name" value="HET"/>
</dbReference>
<feature type="region of interest" description="Disordered" evidence="2">
    <location>
        <begin position="49"/>
        <end position="75"/>
    </location>
</feature>
<organism evidence="4 5">
    <name type="scientific">Fusarium austroafricanum</name>
    <dbReference type="NCBI Taxonomy" id="2364996"/>
    <lineage>
        <taxon>Eukaryota</taxon>
        <taxon>Fungi</taxon>
        <taxon>Dikarya</taxon>
        <taxon>Ascomycota</taxon>
        <taxon>Pezizomycotina</taxon>
        <taxon>Sordariomycetes</taxon>
        <taxon>Hypocreomycetidae</taxon>
        <taxon>Hypocreales</taxon>
        <taxon>Nectriaceae</taxon>
        <taxon>Fusarium</taxon>
        <taxon>Fusarium concolor species complex</taxon>
    </lineage>
</organism>
<evidence type="ECO:0000313" key="4">
    <source>
        <dbReference type="EMBL" id="KAF4439486.1"/>
    </source>
</evidence>
<dbReference type="PANTHER" id="PTHR33112:SF12">
    <property type="entry name" value="HETEROKARYON INCOMPATIBILITY DOMAIN-CONTAINING PROTEIN"/>
    <property type="match status" value="1"/>
</dbReference>
<comment type="caution">
    <text evidence="4">The sequence shown here is derived from an EMBL/GenBank/DDBJ whole genome shotgun (WGS) entry which is preliminary data.</text>
</comment>
<proteinExistence type="predicted"/>
<protein>
    <recommendedName>
        <fullName evidence="3">Heterokaryon incompatibility domain-containing protein</fullName>
    </recommendedName>
</protein>
<evidence type="ECO:0000313" key="5">
    <source>
        <dbReference type="Proteomes" id="UP000605986"/>
    </source>
</evidence>
<dbReference type="OrthoDB" id="2958217at2759"/>
<keyword evidence="5" id="KW-1185">Reference proteome</keyword>
<evidence type="ECO:0000256" key="1">
    <source>
        <dbReference type="SAM" id="Coils"/>
    </source>
</evidence>
<feature type="coiled-coil region" evidence="1">
    <location>
        <begin position="697"/>
        <end position="731"/>
    </location>
</feature>
<name>A0A8H4NPI7_9HYPO</name>
<feature type="compositionally biased region" description="Basic and acidic residues" evidence="2">
    <location>
        <begin position="49"/>
        <end position="63"/>
    </location>
</feature>
<gene>
    <name evidence="4" type="ORF">F53441_12593</name>
</gene>
<reference evidence="4" key="1">
    <citation type="submission" date="2020-01" db="EMBL/GenBank/DDBJ databases">
        <title>Identification and distribution of gene clusters putatively required for synthesis of sphingolipid metabolism inhibitors in phylogenetically diverse species of the filamentous fungus Fusarium.</title>
        <authorList>
            <person name="Kim H.-S."/>
            <person name="Busman M."/>
            <person name="Brown D.W."/>
            <person name="Divon H."/>
            <person name="Uhlig S."/>
            <person name="Proctor R.H."/>
        </authorList>
    </citation>
    <scope>NUCLEOTIDE SEQUENCE</scope>
    <source>
        <strain evidence="4">NRRL 53441</strain>
    </source>
</reference>
<sequence length="997" mass="114023">MPTLRRVVTKSIRDHHTTTTIDKIFREKNGESVEQSPDTAAMVREWERITQKKGEKSVEENKNATKKRTHDVDGMTDEELGLISIHIATESEDSEESSVDDKTRRKLETEKFDEYKHHQYLHRWGLFKDSDGRDEEWFIPDSPVFEESDPEYLCNMCRHIDFKVLFSQRGLLGNQMPGQPRISMFGVPTVMDESSHCAFCRLLRKQIVQDEMLSNTDPDDWEGMKISLNPLDDGPEYALRLEVDLSDVDRFKYSRFVINMVDQESAQPPPLQGLVVRRDAADMLRLRGWLHTCNESHKSPSDGDSTTYLKPLTSTIRVIDTVENCVKEVDTPCEYICLSYVWGTGSQTQYTTKTRDQLSTPGGLENAELPQTILDAIKVTRELGVRYIWIDALCITQDDDDDKAKIISNMGTIYANAMLSIMASTNINPTDGLPGVGVLRSQEQNIEKLQGLTLAVAFQDPRQMYSNIEDRLWNTRAWTFQERVLSRRSVYFTDSQMCFVCPHGAAFEDTVQVPDPNYTITPANNQLQLTSGVHHLWTHIWTDPTQAQYINKAFQTEDDMIIFVGEDPATGEPSEDGSPLYKYKAIANSDTIDAPLIKGDTLWEVYAHAVSAYTKRDMTWQSDAVNAFVGIADLIGRGTNTTFWHAMPEFDFARSLLWYPQEPMTRRRSPDGKALFPSWSWAAWQGHVTRISVEQSVQIFSEKAERTQEEIERHRRRAESARVLASQLSQDECWSLYHNDYRENGWKIEHDKARNQHIYSHDAYPGVRVEYPISLPGENILEIPQQDILIFNVKAVLVRLCEKPHSSFLQSPIRDNFLQIGVNDEDRSANYRRPWQRIVYHQGYRAGILTLNVPLEVLDIPTTAEESEESDIKYTLVAISRDGLGMIAPPPFGSDTYWRNDPVRIQWEMLEYEWALKHASSTVPDENVKPTEDKVNEMTGDPRWDQGRFGPPVVLDVCNVLLLRESSTGISERVGVGKINYSAFCAAKPEVDVCLLK</sequence>
<dbReference type="Pfam" id="PF06985">
    <property type="entry name" value="HET"/>
    <property type="match status" value="1"/>
</dbReference>
<evidence type="ECO:0000256" key="2">
    <source>
        <dbReference type="SAM" id="MobiDB-lite"/>
    </source>
</evidence>
<dbReference type="PANTHER" id="PTHR33112">
    <property type="entry name" value="DOMAIN PROTEIN, PUTATIVE-RELATED"/>
    <property type="match status" value="1"/>
</dbReference>
<dbReference type="EMBL" id="JAADJG010000689">
    <property type="protein sequence ID" value="KAF4439486.1"/>
    <property type="molecule type" value="Genomic_DNA"/>
</dbReference>
<dbReference type="AlphaFoldDB" id="A0A8H4NPI7"/>
<feature type="domain" description="Heterokaryon incompatibility" evidence="3">
    <location>
        <begin position="335"/>
        <end position="482"/>
    </location>
</feature>
<keyword evidence="1" id="KW-0175">Coiled coil</keyword>
<evidence type="ECO:0000259" key="3">
    <source>
        <dbReference type="Pfam" id="PF06985"/>
    </source>
</evidence>
<accession>A0A8H4NPI7</accession>